<organism evidence="2 3">
    <name type="scientific">Lentibacillus cibarius</name>
    <dbReference type="NCBI Taxonomy" id="2583219"/>
    <lineage>
        <taxon>Bacteria</taxon>
        <taxon>Bacillati</taxon>
        <taxon>Bacillota</taxon>
        <taxon>Bacilli</taxon>
        <taxon>Bacillales</taxon>
        <taxon>Bacillaceae</taxon>
        <taxon>Lentibacillus</taxon>
    </lineage>
</organism>
<keyword evidence="1" id="KW-0472">Membrane</keyword>
<feature type="transmembrane region" description="Helical" evidence="1">
    <location>
        <begin position="45"/>
        <end position="64"/>
    </location>
</feature>
<feature type="transmembrane region" description="Helical" evidence="1">
    <location>
        <begin position="76"/>
        <end position="96"/>
    </location>
</feature>
<gene>
    <name evidence="2" type="ORF">FFL34_07235</name>
</gene>
<keyword evidence="1" id="KW-1133">Transmembrane helix</keyword>
<feature type="transmembrane region" description="Helical" evidence="1">
    <location>
        <begin position="165"/>
        <end position="182"/>
    </location>
</feature>
<protein>
    <recommendedName>
        <fullName evidence="4">O-antigen ligase family protein</fullName>
    </recommendedName>
</protein>
<dbReference type="OrthoDB" id="2528549at2"/>
<dbReference type="Proteomes" id="UP000306980">
    <property type="component" value="Unassembled WGS sequence"/>
</dbReference>
<evidence type="ECO:0000313" key="3">
    <source>
        <dbReference type="Proteomes" id="UP000306980"/>
    </source>
</evidence>
<feature type="transmembrane region" description="Helical" evidence="1">
    <location>
        <begin position="6"/>
        <end position="33"/>
    </location>
</feature>
<dbReference type="EMBL" id="VCIA01000001">
    <property type="protein sequence ID" value="TMN21933.1"/>
    <property type="molecule type" value="Genomic_DNA"/>
</dbReference>
<evidence type="ECO:0008006" key="4">
    <source>
        <dbReference type="Google" id="ProtNLM"/>
    </source>
</evidence>
<name>A0A5S3R7J7_9BACI</name>
<comment type="caution">
    <text evidence="2">The sequence shown here is derived from an EMBL/GenBank/DDBJ whole genome shotgun (WGS) entry which is preliminary data.</text>
</comment>
<evidence type="ECO:0000313" key="2">
    <source>
        <dbReference type="EMBL" id="TMN21933.1"/>
    </source>
</evidence>
<keyword evidence="1" id="KW-0812">Transmembrane</keyword>
<dbReference type="RefSeq" id="WP_138602819.1">
    <property type="nucleotide sequence ID" value="NZ_VCIA01000001.1"/>
</dbReference>
<accession>A0A5S3R7J7</accession>
<proteinExistence type="predicted"/>
<dbReference type="AlphaFoldDB" id="A0A5S3R7J7"/>
<evidence type="ECO:0000256" key="1">
    <source>
        <dbReference type="SAM" id="Phobius"/>
    </source>
</evidence>
<sequence length="236" mass="27433">MQIIIYYILFILLSIYILTINNVIVTFVLCLLFYTSVFAYSIKKYSFYFAITRVLILSLPFSFINIFGGDYGELPISWFNIIVVIVLFLNAIYFLFKGYILKTPLSLISIIMILITSIVFISSEDYIESFNDLVNNSVPFILALFGFYIKENITKKQTNVLEKDYVFTTIIAGIGVFIQFILKKTVGIEIGTYQFLGGYREAYGYLFSDYSFYRCISFQAHLYCIYLVKITYITSY</sequence>
<feature type="transmembrane region" description="Helical" evidence="1">
    <location>
        <begin position="103"/>
        <end position="121"/>
    </location>
</feature>
<reference evidence="2 3" key="1">
    <citation type="submission" date="2019-05" db="EMBL/GenBank/DDBJ databases">
        <title>Genomic analysis of Lentibacillus sp. NKC220-2.</title>
        <authorList>
            <person name="Oh Y.J."/>
        </authorList>
    </citation>
    <scope>NUCLEOTIDE SEQUENCE [LARGE SCALE GENOMIC DNA]</scope>
    <source>
        <strain evidence="2 3">NKC220-2</strain>
    </source>
</reference>